<keyword evidence="1" id="KW-0472">Membrane</keyword>
<dbReference type="NCBIfam" id="NF037970">
    <property type="entry name" value="vanZ_1"/>
    <property type="match status" value="1"/>
</dbReference>
<organism evidence="3 4">
    <name type="scientific">Treponema vincentii ATCC 35580</name>
    <dbReference type="NCBI Taxonomy" id="596324"/>
    <lineage>
        <taxon>Bacteria</taxon>
        <taxon>Pseudomonadati</taxon>
        <taxon>Spirochaetota</taxon>
        <taxon>Spirochaetia</taxon>
        <taxon>Spirochaetales</taxon>
        <taxon>Treponemataceae</taxon>
        <taxon>Treponema</taxon>
    </lineage>
</organism>
<name>C8PQU8_9SPIR</name>
<dbReference type="EMBL" id="ACYH01000040">
    <property type="protein sequence ID" value="EEV20160.1"/>
    <property type="molecule type" value="Genomic_DNA"/>
</dbReference>
<feature type="transmembrane region" description="Helical" evidence="1">
    <location>
        <begin position="121"/>
        <end position="138"/>
    </location>
</feature>
<feature type="transmembrane region" description="Helical" evidence="1">
    <location>
        <begin position="12"/>
        <end position="29"/>
    </location>
</feature>
<protein>
    <submittedName>
        <fullName evidence="3">Gram-positive signal peptide protein, YSIRK family</fullName>
    </submittedName>
</protein>
<gene>
    <name evidence="3" type="ORF">TREVI0001_2322</name>
</gene>
<dbReference type="eggNOG" id="COG5652">
    <property type="taxonomic scope" value="Bacteria"/>
</dbReference>
<feature type="transmembrane region" description="Helical" evidence="1">
    <location>
        <begin position="95"/>
        <end position="114"/>
    </location>
</feature>
<dbReference type="PANTHER" id="PTHR28008:SF1">
    <property type="entry name" value="DOMAIN PROTEIN, PUTATIVE (AFU_ORTHOLOGUE AFUA_3G10980)-RELATED"/>
    <property type="match status" value="1"/>
</dbReference>
<dbReference type="Proteomes" id="UP000004509">
    <property type="component" value="Unassembled WGS sequence"/>
</dbReference>
<feature type="transmembrane region" description="Helical" evidence="1">
    <location>
        <begin position="56"/>
        <end position="75"/>
    </location>
</feature>
<feature type="domain" description="VanZ-like" evidence="2">
    <location>
        <begin position="85"/>
        <end position="168"/>
    </location>
</feature>
<dbReference type="Pfam" id="PF04892">
    <property type="entry name" value="VanZ"/>
    <property type="match status" value="1"/>
</dbReference>
<dbReference type="STRING" id="596324.TREVI0001_2322"/>
<accession>C8PQU8</accession>
<proteinExistence type="predicted"/>
<dbReference type="AlphaFoldDB" id="C8PQU8"/>
<comment type="caution">
    <text evidence="3">The sequence shown here is derived from an EMBL/GenBank/DDBJ whole genome shotgun (WGS) entry which is preliminary data.</text>
</comment>
<evidence type="ECO:0000313" key="3">
    <source>
        <dbReference type="EMBL" id="EEV20160.1"/>
    </source>
</evidence>
<keyword evidence="1" id="KW-0812">Transmembrane</keyword>
<evidence type="ECO:0000313" key="4">
    <source>
        <dbReference type="Proteomes" id="UP000004509"/>
    </source>
</evidence>
<dbReference type="InterPro" id="IPR006976">
    <property type="entry name" value="VanZ-like"/>
</dbReference>
<reference evidence="3 4" key="1">
    <citation type="submission" date="2009-07" db="EMBL/GenBank/DDBJ databases">
        <authorList>
            <person name="Madupu R."/>
            <person name="Sebastian Y."/>
            <person name="Durkin A.S."/>
            <person name="Torralba M."/>
            <person name="Methe B."/>
            <person name="Sutton G.G."/>
            <person name="Strausberg R.L."/>
            <person name="Nelson K.E."/>
        </authorList>
    </citation>
    <scope>NUCLEOTIDE SEQUENCE [LARGE SCALE GENOMIC DNA]</scope>
    <source>
        <strain evidence="3 4">ATCC 35580</strain>
    </source>
</reference>
<evidence type="ECO:0000259" key="2">
    <source>
        <dbReference type="Pfam" id="PF04892"/>
    </source>
</evidence>
<sequence length="179" mass="19503">MRNGACFGGTESGSGYFILIGILLALRLLKLKAVMLLGEVCPHHFPEVLTMISEKFVTYSMRCMSIGIAVAIFLLSAQSKLPIPPSISFPGLDKLLHACAFGGLAFALSFWFSADAWSAKPLKYAIFVCCIAACYGVSDEIHQIFVPGRDASIYDWFADCTGAVLAVTFRVGLMKFRSR</sequence>
<dbReference type="PANTHER" id="PTHR28008">
    <property type="entry name" value="DOMAIN PROTEIN, PUTATIVE (AFU_ORTHOLOGUE AFUA_3G10980)-RELATED"/>
    <property type="match status" value="1"/>
</dbReference>
<feature type="transmembrane region" description="Helical" evidence="1">
    <location>
        <begin position="153"/>
        <end position="173"/>
    </location>
</feature>
<evidence type="ECO:0000256" key="1">
    <source>
        <dbReference type="SAM" id="Phobius"/>
    </source>
</evidence>
<keyword evidence="1" id="KW-1133">Transmembrane helix</keyword>